<organism evidence="1 2">
    <name type="scientific">Thalassorhabdus alkalitolerans</name>
    <dbReference type="NCBI Taxonomy" id="2282697"/>
    <lineage>
        <taxon>Bacteria</taxon>
        <taxon>Bacillati</taxon>
        <taxon>Bacillota</taxon>
        <taxon>Bacilli</taxon>
        <taxon>Bacillales</taxon>
        <taxon>Bacillaceae</taxon>
        <taxon>Thalassorhabdus</taxon>
    </lineage>
</organism>
<dbReference type="RefSeq" id="WP_054636372.1">
    <property type="nucleotide sequence ID" value="NZ_JBHSOZ010000003.1"/>
</dbReference>
<sequence length="164" mass="18961">MKTFRLVAMQLVLSEEDKIIQEALPLQDGLIINREEKNSLWLIEAVIPKEKQELFEKWKETQEKFVVEVTITDERNDPATMTAQVRDVITLSNSISVLFDGKMAVQKDDVFNVILEGLIEDGFSGEKLLEEFKNRKEDQGSWSHRVAENLYKEVKGERSEDSRS</sequence>
<evidence type="ECO:0000313" key="2">
    <source>
        <dbReference type="Proteomes" id="UP001596142"/>
    </source>
</evidence>
<keyword evidence="2" id="KW-1185">Reference proteome</keyword>
<proteinExistence type="predicted"/>
<dbReference type="Pfam" id="PF14183">
    <property type="entry name" value="YwpF"/>
    <property type="match status" value="1"/>
</dbReference>
<gene>
    <name evidence="1" type="ORF">ACFPU1_08750</name>
</gene>
<comment type="caution">
    <text evidence="1">The sequence shown here is derived from an EMBL/GenBank/DDBJ whole genome shotgun (WGS) entry which is preliminary data.</text>
</comment>
<dbReference type="EMBL" id="JBHSOZ010000003">
    <property type="protein sequence ID" value="MFC5712868.1"/>
    <property type="molecule type" value="Genomic_DNA"/>
</dbReference>
<reference evidence="2" key="1">
    <citation type="journal article" date="2019" name="Int. J. Syst. Evol. Microbiol.">
        <title>The Global Catalogue of Microorganisms (GCM) 10K type strain sequencing project: providing services to taxonomists for standard genome sequencing and annotation.</title>
        <authorList>
            <consortium name="The Broad Institute Genomics Platform"/>
            <consortium name="The Broad Institute Genome Sequencing Center for Infectious Disease"/>
            <person name="Wu L."/>
            <person name="Ma J."/>
        </authorList>
    </citation>
    <scope>NUCLEOTIDE SEQUENCE [LARGE SCALE GENOMIC DNA]</scope>
    <source>
        <strain evidence="2">CECT 7184</strain>
    </source>
</reference>
<accession>A0ABW0YP03</accession>
<name>A0ABW0YP03_9BACI</name>
<evidence type="ECO:0000313" key="1">
    <source>
        <dbReference type="EMBL" id="MFC5712868.1"/>
    </source>
</evidence>
<protein>
    <submittedName>
        <fullName evidence="1">YwpF family protein</fullName>
    </submittedName>
</protein>
<dbReference type="InterPro" id="IPR025573">
    <property type="entry name" value="YwpF"/>
</dbReference>
<dbReference type="Proteomes" id="UP001596142">
    <property type="component" value="Unassembled WGS sequence"/>
</dbReference>